<feature type="transmembrane region" description="Helical" evidence="10">
    <location>
        <begin position="77"/>
        <end position="98"/>
    </location>
</feature>
<evidence type="ECO:0000256" key="5">
    <source>
        <dbReference type="ARBA" id="ARBA00022692"/>
    </source>
</evidence>
<comment type="similarity">
    <text evidence="2 10">Belongs to the MscL family.</text>
</comment>
<keyword evidence="12" id="KW-1185">Reference proteome</keyword>
<accession>A0ABU0E8V8</accession>
<gene>
    <name evidence="10" type="primary">mscL</name>
    <name evidence="11" type="ORF">J2S15_003917</name>
</gene>
<evidence type="ECO:0000256" key="1">
    <source>
        <dbReference type="ARBA" id="ARBA00004651"/>
    </source>
</evidence>
<comment type="subunit">
    <text evidence="10">Homopentamer.</text>
</comment>
<evidence type="ECO:0000256" key="2">
    <source>
        <dbReference type="ARBA" id="ARBA00007254"/>
    </source>
</evidence>
<evidence type="ECO:0000256" key="9">
    <source>
        <dbReference type="ARBA" id="ARBA00023303"/>
    </source>
</evidence>
<keyword evidence="5 10" id="KW-0812">Transmembrane</keyword>
<organism evidence="11 12">
    <name type="scientific">Breznakia pachnodae</name>
    <dbReference type="NCBI Taxonomy" id="265178"/>
    <lineage>
        <taxon>Bacteria</taxon>
        <taxon>Bacillati</taxon>
        <taxon>Bacillota</taxon>
        <taxon>Erysipelotrichia</taxon>
        <taxon>Erysipelotrichales</taxon>
        <taxon>Erysipelotrichaceae</taxon>
        <taxon>Breznakia</taxon>
    </lineage>
</organism>
<dbReference type="NCBIfam" id="TIGR00220">
    <property type="entry name" value="mscL"/>
    <property type="match status" value="1"/>
</dbReference>
<evidence type="ECO:0000256" key="6">
    <source>
        <dbReference type="ARBA" id="ARBA00022989"/>
    </source>
</evidence>
<dbReference type="EMBL" id="JAUSUR010000009">
    <property type="protein sequence ID" value="MDQ0363156.1"/>
    <property type="molecule type" value="Genomic_DNA"/>
</dbReference>
<dbReference type="InterPro" id="IPR036019">
    <property type="entry name" value="MscL_channel"/>
</dbReference>
<dbReference type="PROSITE" id="PS01327">
    <property type="entry name" value="MSCL"/>
    <property type="match status" value="1"/>
</dbReference>
<dbReference type="PANTHER" id="PTHR30266">
    <property type="entry name" value="MECHANOSENSITIVE CHANNEL MSCL"/>
    <property type="match status" value="1"/>
</dbReference>
<comment type="subcellular location">
    <subcellularLocation>
        <location evidence="1 10">Cell membrane</location>
        <topology evidence="1 10">Multi-pass membrane protein</topology>
    </subcellularLocation>
</comment>
<dbReference type="Pfam" id="PF01741">
    <property type="entry name" value="MscL"/>
    <property type="match status" value="1"/>
</dbReference>
<name>A0ABU0E8V8_9FIRM</name>
<dbReference type="HAMAP" id="MF_00115">
    <property type="entry name" value="MscL"/>
    <property type="match status" value="1"/>
</dbReference>
<keyword evidence="8 10" id="KW-0472">Membrane</keyword>
<reference evidence="11 12" key="1">
    <citation type="submission" date="2023-07" db="EMBL/GenBank/DDBJ databases">
        <title>Genomic Encyclopedia of Type Strains, Phase IV (KMG-IV): sequencing the most valuable type-strain genomes for metagenomic binning, comparative biology and taxonomic classification.</title>
        <authorList>
            <person name="Goeker M."/>
        </authorList>
    </citation>
    <scope>NUCLEOTIDE SEQUENCE [LARGE SCALE GENOMIC DNA]</scope>
    <source>
        <strain evidence="11 12">DSM 16784</strain>
    </source>
</reference>
<evidence type="ECO:0000256" key="3">
    <source>
        <dbReference type="ARBA" id="ARBA00022448"/>
    </source>
</evidence>
<dbReference type="PANTHER" id="PTHR30266:SF2">
    <property type="entry name" value="LARGE-CONDUCTANCE MECHANOSENSITIVE CHANNEL"/>
    <property type="match status" value="1"/>
</dbReference>
<dbReference type="RefSeq" id="WP_307411821.1">
    <property type="nucleotide sequence ID" value="NZ_JAUSUR010000009.1"/>
</dbReference>
<dbReference type="SUPFAM" id="SSF81330">
    <property type="entry name" value="Gated mechanosensitive channel"/>
    <property type="match status" value="1"/>
</dbReference>
<sequence>MKQFIEDFKSFALRGNVLDLAVGVVIGGAFSKIVSSLVEDIITPLISTVLNTSEMASWTMVIGSSNGEDVLLKYGSFIQNIIDFVLIAFCIFVAIRIIGKFTRKEKQEAAPAKSAEIVILEEIRDAIKSK</sequence>
<dbReference type="InterPro" id="IPR037673">
    <property type="entry name" value="MSC/AndL"/>
</dbReference>
<keyword evidence="9 10" id="KW-0407">Ion channel</keyword>
<evidence type="ECO:0000256" key="4">
    <source>
        <dbReference type="ARBA" id="ARBA00022475"/>
    </source>
</evidence>
<comment type="function">
    <text evidence="10">Channel that opens in response to stretch forces in the membrane lipid bilayer. May participate in the regulation of osmotic pressure changes within the cell.</text>
</comment>
<dbReference type="Gene3D" id="1.10.1200.120">
    <property type="entry name" value="Large-conductance mechanosensitive channel, MscL, domain 1"/>
    <property type="match status" value="1"/>
</dbReference>
<keyword evidence="4 10" id="KW-1003">Cell membrane</keyword>
<keyword evidence="3 10" id="KW-0813">Transport</keyword>
<dbReference type="InterPro" id="IPR019823">
    <property type="entry name" value="Mechanosensitive_channel_CS"/>
</dbReference>
<evidence type="ECO:0000256" key="8">
    <source>
        <dbReference type="ARBA" id="ARBA00023136"/>
    </source>
</evidence>
<protein>
    <recommendedName>
        <fullName evidence="10">Large-conductance mechanosensitive channel</fullName>
    </recommendedName>
</protein>
<evidence type="ECO:0000313" key="12">
    <source>
        <dbReference type="Proteomes" id="UP001230220"/>
    </source>
</evidence>
<comment type="caution">
    <text evidence="10">Lacks conserved residue(s) required for the propagation of feature annotation.</text>
</comment>
<dbReference type="Proteomes" id="UP001230220">
    <property type="component" value="Unassembled WGS sequence"/>
</dbReference>
<keyword evidence="6 10" id="KW-1133">Transmembrane helix</keyword>
<evidence type="ECO:0000256" key="7">
    <source>
        <dbReference type="ARBA" id="ARBA00023065"/>
    </source>
</evidence>
<evidence type="ECO:0000256" key="10">
    <source>
        <dbReference type="HAMAP-Rule" id="MF_00115"/>
    </source>
</evidence>
<comment type="caution">
    <text evidence="11">The sequence shown here is derived from an EMBL/GenBank/DDBJ whole genome shotgun (WGS) entry which is preliminary data.</text>
</comment>
<keyword evidence="7 10" id="KW-0406">Ion transport</keyword>
<evidence type="ECO:0000313" key="11">
    <source>
        <dbReference type="EMBL" id="MDQ0363156.1"/>
    </source>
</evidence>
<dbReference type="PRINTS" id="PR01264">
    <property type="entry name" value="MECHCHANNEL"/>
</dbReference>
<dbReference type="InterPro" id="IPR001185">
    <property type="entry name" value="MS_channel"/>
</dbReference>
<proteinExistence type="inferred from homology"/>